<dbReference type="Proteomes" id="UP000095287">
    <property type="component" value="Unplaced"/>
</dbReference>
<sequence>MLWCTRVLETEHLSSNDQICQLVSYFCQQPAGTPQERDKEQQQHNNNTVTSRKKDLWNLQVKDGPNGGTQKGTVRHLVNVFANTV</sequence>
<dbReference type="WBParaSite" id="L893_g15603.t1">
    <property type="protein sequence ID" value="L893_g15603.t1"/>
    <property type="gene ID" value="L893_g15603"/>
</dbReference>
<reference evidence="3" key="1">
    <citation type="submission" date="2016-11" db="UniProtKB">
        <authorList>
            <consortium name="WormBaseParasite"/>
        </authorList>
    </citation>
    <scope>IDENTIFICATION</scope>
</reference>
<feature type="region of interest" description="Disordered" evidence="1">
    <location>
        <begin position="32"/>
        <end position="53"/>
    </location>
</feature>
<keyword evidence="2" id="KW-1185">Reference proteome</keyword>
<evidence type="ECO:0000313" key="2">
    <source>
        <dbReference type="Proteomes" id="UP000095287"/>
    </source>
</evidence>
<accession>A0A1I7YEU1</accession>
<proteinExistence type="predicted"/>
<evidence type="ECO:0000313" key="3">
    <source>
        <dbReference type="WBParaSite" id="L893_g15603.t1"/>
    </source>
</evidence>
<name>A0A1I7YEU1_9BILA</name>
<organism evidence="2 3">
    <name type="scientific">Steinernema glaseri</name>
    <dbReference type="NCBI Taxonomy" id="37863"/>
    <lineage>
        <taxon>Eukaryota</taxon>
        <taxon>Metazoa</taxon>
        <taxon>Ecdysozoa</taxon>
        <taxon>Nematoda</taxon>
        <taxon>Chromadorea</taxon>
        <taxon>Rhabditida</taxon>
        <taxon>Tylenchina</taxon>
        <taxon>Panagrolaimomorpha</taxon>
        <taxon>Strongyloidoidea</taxon>
        <taxon>Steinernematidae</taxon>
        <taxon>Steinernema</taxon>
    </lineage>
</organism>
<dbReference type="AlphaFoldDB" id="A0A1I7YEU1"/>
<evidence type="ECO:0000256" key="1">
    <source>
        <dbReference type="SAM" id="MobiDB-lite"/>
    </source>
</evidence>
<protein>
    <submittedName>
        <fullName evidence="3">Uncharacterized protein</fullName>
    </submittedName>
</protein>